<evidence type="ECO:0000313" key="3">
    <source>
        <dbReference type="Proteomes" id="UP000492821"/>
    </source>
</evidence>
<dbReference type="Pfam" id="PF00085">
    <property type="entry name" value="Thioredoxin"/>
    <property type="match status" value="1"/>
</dbReference>
<reference evidence="3" key="1">
    <citation type="journal article" date="2013" name="Genetics">
        <title>The draft genome and transcriptome of Panagrellus redivivus are shaped by the harsh demands of a free-living lifestyle.</title>
        <authorList>
            <person name="Srinivasan J."/>
            <person name="Dillman A.R."/>
            <person name="Macchietto M.G."/>
            <person name="Heikkinen L."/>
            <person name="Lakso M."/>
            <person name="Fracchia K.M."/>
            <person name="Antoshechkin I."/>
            <person name="Mortazavi A."/>
            <person name="Wong G."/>
            <person name="Sternberg P.W."/>
        </authorList>
    </citation>
    <scope>NUCLEOTIDE SEQUENCE [LARGE SCALE GENOMIC DNA]</scope>
    <source>
        <strain evidence="3">MT8872</strain>
    </source>
</reference>
<organism evidence="3 4">
    <name type="scientific">Panagrellus redivivus</name>
    <name type="common">Microworm</name>
    <dbReference type="NCBI Taxonomy" id="6233"/>
    <lineage>
        <taxon>Eukaryota</taxon>
        <taxon>Metazoa</taxon>
        <taxon>Ecdysozoa</taxon>
        <taxon>Nematoda</taxon>
        <taxon>Chromadorea</taxon>
        <taxon>Rhabditida</taxon>
        <taxon>Tylenchina</taxon>
        <taxon>Panagrolaimomorpha</taxon>
        <taxon>Panagrolaimoidea</taxon>
        <taxon>Panagrolaimidae</taxon>
        <taxon>Panagrellus</taxon>
    </lineage>
</organism>
<name>A0A7E4V244_PANRE</name>
<dbReference type="AlphaFoldDB" id="A0A7E4V244"/>
<dbReference type="InterPro" id="IPR013766">
    <property type="entry name" value="Thioredoxin_domain"/>
</dbReference>
<feature type="transmembrane region" description="Helical" evidence="1">
    <location>
        <begin position="91"/>
        <end position="114"/>
    </location>
</feature>
<accession>A0A7E4V244</accession>
<reference evidence="4" key="2">
    <citation type="submission" date="2020-10" db="UniProtKB">
        <authorList>
            <consortium name="WormBaseParasite"/>
        </authorList>
    </citation>
    <scope>IDENTIFICATION</scope>
</reference>
<keyword evidence="1" id="KW-0812">Transmembrane</keyword>
<dbReference type="Gene3D" id="3.40.30.10">
    <property type="entry name" value="Glutaredoxin"/>
    <property type="match status" value="1"/>
</dbReference>
<dbReference type="WBParaSite" id="Pan_g15640.t1">
    <property type="protein sequence ID" value="Pan_g15640.t1"/>
    <property type="gene ID" value="Pan_g15640"/>
</dbReference>
<proteinExistence type="predicted"/>
<keyword evidence="1" id="KW-0472">Membrane</keyword>
<protein>
    <submittedName>
        <fullName evidence="4">Thioredoxin domain-containing protein</fullName>
    </submittedName>
</protein>
<dbReference type="InterPro" id="IPR036249">
    <property type="entry name" value="Thioredoxin-like_sf"/>
</dbReference>
<evidence type="ECO:0000313" key="4">
    <source>
        <dbReference type="WBParaSite" id="Pan_g15640.t1"/>
    </source>
</evidence>
<keyword evidence="1" id="KW-1133">Transmembrane helix</keyword>
<dbReference type="Proteomes" id="UP000492821">
    <property type="component" value="Unassembled WGS sequence"/>
</dbReference>
<dbReference type="SUPFAM" id="SSF52833">
    <property type="entry name" value="Thioredoxin-like"/>
    <property type="match status" value="1"/>
</dbReference>
<evidence type="ECO:0000259" key="2">
    <source>
        <dbReference type="Pfam" id="PF00085"/>
    </source>
</evidence>
<feature type="domain" description="Thioredoxin" evidence="2">
    <location>
        <begin position="135"/>
        <end position="216"/>
    </location>
</feature>
<sequence length="264" mass="30839">MKLINFGEAKQLIHPHHIANILLSLSFLLVKCTPYVCDFLFSEENCALDGREHEILIFLGVIIVFKNRKATNWLHYLSTVYMFSKAANCFLFFRIDTLLGIAFSIVCLLVTVLLPEPVYLESNNVTYFRAEGLWNEINQDKRVNWIIVFFTSWSPECRHVTPVFSKLSDRFTLPNLRFGKLDVGRYPKEAERFRINVHPTSRQLPTISLFRDGEQAIRRPVIGPNKRAIPFVFNEENCIQHYDLLNLYEECKNAKFSSRKNKNE</sequence>
<keyword evidence="3" id="KW-1185">Reference proteome</keyword>
<evidence type="ECO:0000256" key="1">
    <source>
        <dbReference type="SAM" id="Phobius"/>
    </source>
</evidence>